<dbReference type="AlphaFoldDB" id="A0AAW1ISX9"/>
<evidence type="ECO:0000313" key="2">
    <source>
        <dbReference type="Proteomes" id="UP001458880"/>
    </source>
</evidence>
<protein>
    <submittedName>
        <fullName evidence="1">Uncharacterized protein</fullName>
    </submittedName>
</protein>
<keyword evidence="2" id="KW-1185">Reference proteome</keyword>
<gene>
    <name evidence="1" type="ORF">QE152_g34473</name>
</gene>
<accession>A0AAW1ISX9</accession>
<proteinExistence type="predicted"/>
<dbReference type="Proteomes" id="UP001458880">
    <property type="component" value="Unassembled WGS sequence"/>
</dbReference>
<name>A0AAW1ISX9_POPJA</name>
<evidence type="ECO:0000313" key="1">
    <source>
        <dbReference type="EMBL" id="KAK9693034.1"/>
    </source>
</evidence>
<dbReference type="EMBL" id="JASPKY010000555">
    <property type="protein sequence ID" value="KAK9693034.1"/>
    <property type="molecule type" value="Genomic_DNA"/>
</dbReference>
<reference evidence="1 2" key="1">
    <citation type="journal article" date="2024" name="BMC Genomics">
        <title>De novo assembly and annotation of Popillia japonica's genome with initial clues to its potential as an invasive pest.</title>
        <authorList>
            <person name="Cucini C."/>
            <person name="Boschi S."/>
            <person name="Funari R."/>
            <person name="Cardaioli E."/>
            <person name="Iannotti N."/>
            <person name="Marturano G."/>
            <person name="Paoli F."/>
            <person name="Bruttini M."/>
            <person name="Carapelli A."/>
            <person name="Frati F."/>
            <person name="Nardi F."/>
        </authorList>
    </citation>
    <scope>NUCLEOTIDE SEQUENCE [LARGE SCALE GENOMIC DNA]</scope>
    <source>
        <strain evidence="1">DMR45628</strain>
    </source>
</reference>
<comment type="caution">
    <text evidence="1">The sequence shown here is derived from an EMBL/GenBank/DDBJ whole genome shotgun (WGS) entry which is preliminary data.</text>
</comment>
<organism evidence="1 2">
    <name type="scientific">Popillia japonica</name>
    <name type="common">Japanese beetle</name>
    <dbReference type="NCBI Taxonomy" id="7064"/>
    <lineage>
        <taxon>Eukaryota</taxon>
        <taxon>Metazoa</taxon>
        <taxon>Ecdysozoa</taxon>
        <taxon>Arthropoda</taxon>
        <taxon>Hexapoda</taxon>
        <taxon>Insecta</taxon>
        <taxon>Pterygota</taxon>
        <taxon>Neoptera</taxon>
        <taxon>Endopterygota</taxon>
        <taxon>Coleoptera</taxon>
        <taxon>Polyphaga</taxon>
        <taxon>Scarabaeiformia</taxon>
        <taxon>Scarabaeidae</taxon>
        <taxon>Rutelinae</taxon>
        <taxon>Popillia</taxon>
    </lineage>
</organism>
<sequence>MVSFQEILIQNEEEVTLADLLQNFTAATDDVIEHTENVTEISNLKLPETFSLIHKAMEIFTDHGNDESRSKNLMNAAKDVEVLYTIRKMKVKQQTLGTKTYNTD</sequence>